<gene>
    <name evidence="1" type="ORF">LPT13_07510</name>
</gene>
<organism evidence="1 2">
    <name type="scientific">Adlercreutzia faecimuris</name>
    <dbReference type="NCBI Taxonomy" id="2897341"/>
    <lineage>
        <taxon>Bacteria</taxon>
        <taxon>Bacillati</taxon>
        <taxon>Actinomycetota</taxon>
        <taxon>Coriobacteriia</taxon>
        <taxon>Eggerthellales</taxon>
        <taxon>Eggerthellaceae</taxon>
        <taxon>Adlercreutzia</taxon>
    </lineage>
</organism>
<dbReference type="EMBL" id="JAJMLW010000002">
    <property type="protein sequence ID" value="MCI2242196.1"/>
    <property type="molecule type" value="Genomic_DNA"/>
</dbReference>
<dbReference type="Gene3D" id="1.10.3480.10">
    <property type="entry name" value="TorD-like"/>
    <property type="match status" value="1"/>
</dbReference>
<dbReference type="RefSeq" id="WP_242165168.1">
    <property type="nucleotide sequence ID" value="NZ_JAJMLW010000002.1"/>
</dbReference>
<evidence type="ECO:0000313" key="1">
    <source>
        <dbReference type="EMBL" id="MCI2242196.1"/>
    </source>
</evidence>
<protein>
    <submittedName>
        <fullName evidence="1">Molecular chaperone TorD family protein</fullName>
    </submittedName>
</protein>
<accession>A0ABS9WH80</accession>
<sequence length="234" mass="25210">MVDENELRTVVGKADACELLAAAAPFPTEELARGLAEGTLAADARGCLEDCGIAPDEAADACAAWNELVGCDADALLGKLRRAHSLLFMRQGDGVAVWPYESAFRHVVDGKDGEPALFRAPITLAVEGSMRDAGVLPENSRVEPCDSIWSELSFLSYAIGSEAAALTAEDEEGAALWRERSERFVGEHALRWLPAFFEAVSHALPVVVDDDEARTFYAGLSAYGLRVMELLTEH</sequence>
<name>A0ABS9WH80_9ACTN</name>
<reference evidence="1" key="1">
    <citation type="submission" date="2021-11" db="EMBL/GenBank/DDBJ databases">
        <title>A Novel Adlercreutzia Species, isolated from a Allomyrina dichotoma larva feces.</title>
        <authorList>
            <person name="Suh M.K."/>
        </authorList>
    </citation>
    <scope>NUCLEOTIDE SEQUENCE</scope>
    <source>
        <strain evidence="1">JBNU-10</strain>
    </source>
</reference>
<proteinExistence type="predicted"/>
<dbReference type="SUPFAM" id="SSF89155">
    <property type="entry name" value="TorD-like"/>
    <property type="match status" value="1"/>
</dbReference>
<comment type="caution">
    <text evidence="1">The sequence shown here is derived from an EMBL/GenBank/DDBJ whole genome shotgun (WGS) entry which is preliminary data.</text>
</comment>
<keyword evidence="2" id="KW-1185">Reference proteome</keyword>
<dbReference type="InterPro" id="IPR020945">
    <property type="entry name" value="DMSO/NO3_reduct_chaperone"/>
</dbReference>
<evidence type="ECO:0000313" key="2">
    <source>
        <dbReference type="Proteomes" id="UP001430755"/>
    </source>
</evidence>
<dbReference type="Proteomes" id="UP001430755">
    <property type="component" value="Unassembled WGS sequence"/>
</dbReference>
<dbReference type="InterPro" id="IPR036411">
    <property type="entry name" value="TorD-like_sf"/>
</dbReference>
<dbReference type="Pfam" id="PF02613">
    <property type="entry name" value="Nitrate_red_del"/>
    <property type="match status" value="1"/>
</dbReference>